<feature type="transmembrane region" description="Helical" evidence="9">
    <location>
        <begin position="304"/>
        <end position="321"/>
    </location>
</feature>
<dbReference type="InterPro" id="IPR011701">
    <property type="entry name" value="MFS"/>
</dbReference>
<feature type="transmembrane region" description="Helical" evidence="9">
    <location>
        <begin position="268"/>
        <end position="292"/>
    </location>
</feature>
<feature type="domain" description="Major facilitator superfamily (MFS) profile" evidence="10">
    <location>
        <begin position="15"/>
        <end position="499"/>
    </location>
</feature>
<dbReference type="RefSeq" id="WP_095584963.1">
    <property type="nucleotide sequence ID" value="NZ_JAJQQQ010000002.1"/>
</dbReference>
<reference evidence="11 12" key="1">
    <citation type="submission" date="2017-08" db="EMBL/GenBank/DDBJ databases">
        <title>Genome sequence of Streptomyces albireticuli NRRL B-1670.</title>
        <authorList>
            <person name="Graham D.E."/>
            <person name="Mahan K.M."/>
            <person name="Klingeman D.M."/>
            <person name="Hettich R.L."/>
            <person name="Parry R.J."/>
            <person name="Spain J.C."/>
        </authorList>
    </citation>
    <scope>NUCLEOTIDE SEQUENCE [LARGE SCALE GENOMIC DNA]</scope>
    <source>
        <strain evidence="11 12">NRRL B-1670</strain>
    </source>
</reference>
<evidence type="ECO:0000256" key="6">
    <source>
        <dbReference type="ARBA" id="ARBA00023136"/>
    </source>
</evidence>
<dbReference type="CDD" id="cd17321">
    <property type="entry name" value="MFS_MMR_MDR_like"/>
    <property type="match status" value="1"/>
</dbReference>
<accession>A0A2A2CZ24</accession>
<keyword evidence="12" id="KW-1185">Reference proteome</keyword>
<feature type="transmembrane region" description="Helical" evidence="9">
    <location>
        <begin position="226"/>
        <end position="247"/>
    </location>
</feature>
<dbReference type="PANTHER" id="PTHR42718">
    <property type="entry name" value="MAJOR FACILITATOR SUPERFAMILY MULTIDRUG TRANSPORTER MFSC"/>
    <property type="match status" value="1"/>
</dbReference>
<dbReference type="Gene3D" id="1.20.1720.10">
    <property type="entry name" value="Multidrug resistance protein D"/>
    <property type="match status" value="1"/>
</dbReference>
<dbReference type="PROSITE" id="PS50850">
    <property type="entry name" value="MFS"/>
    <property type="match status" value="1"/>
</dbReference>
<keyword evidence="7" id="KW-0046">Antibiotic resistance</keyword>
<feature type="transmembrane region" description="Helical" evidence="9">
    <location>
        <begin position="358"/>
        <end position="383"/>
    </location>
</feature>
<feature type="region of interest" description="Disordered" evidence="8">
    <location>
        <begin position="499"/>
        <end position="562"/>
    </location>
</feature>
<comment type="subcellular location">
    <subcellularLocation>
        <location evidence="1">Cell membrane</location>
        <topology evidence="1">Multi-pass membrane protein</topology>
    </subcellularLocation>
</comment>
<evidence type="ECO:0000259" key="10">
    <source>
        <dbReference type="PROSITE" id="PS50850"/>
    </source>
</evidence>
<dbReference type="Gene3D" id="1.20.1250.20">
    <property type="entry name" value="MFS general substrate transporter like domains"/>
    <property type="match status" value="1"/>
</dbReference>
<evidence type="ECO:0000256" key="5">
    <source>
        <dbReference type="ARBA" id="ARBA00022989"/>
    </source>
</evidence>
<feature type="transmembrane region" description="Helical" evidence="9">
    <location>
        <begin position="333"/>
        <end position="352"/>
    </location>
</feature>
<dbReference type="SUPFAM" id="SSF103473">
    <property type="entry name" value="MFS general substrate transporter"/>
    <property type="match status" value="1"/>
</dbReference>
<dbReference type="Pfam" id="PF07690">
    <property type="entry name" value="MFS_1"/>
    <property type="match status" value="1"/>
</dbReference>
<keyword evidence="4 9" id="KW-0812">Transmembrane</keyword>
<name>A0A2A2CZ24_9ACTN</name>
<feature type="transmembrane region" description="Helical" evidence="9">
    <location>
        <begin position="165"/>
        <end position="186"/>
    </location>
</feature>
<evidence type="ECO:0000256" key="1">
    <source>
        <dbReference type="ARBA" id="ARBA00004651"/>
    </source>
</evidence>
<keyword evidence="2" id="KW-0813">Transport</keyword>
<protein>
    <submittedName>
        <fullName evidence="11">MFS transporter</fullName>
    </submittedName>
</protein>
<evidence type="ECO:0000256" key="3">
    <source>
        <dbReference type="ARBA" id="ARBA00022475"/>
    </source>
</evidence>
<evidence type="ECO:0000313" key="12">
    <source>
        <dbReference type="Proteomes" id="UP000218944"/>
    </source>
</evidence>
<keyword evidence="6 9" id="KW-0472">Membrane</keyword>
<feature type="transmembrane region" description="Helical" evidence="9">
    <location>
        <begin position="475"/>
        <end position="495"/>
    </location>
</feature>
<organism evidence="11 12">
    <name type="scientific">Streptomyces albireticuli</name>
    <dbReference type="NCBI Taxonomy" id="1940"/>
    <lineage>
        <taxon>Bacteria</taxon>
        <taxon>Bacillati</taxon>
        <taxon>Actinomycetota</taxon>
        <taxon>Actinomycetes</taxon>
        <taxon>Kitasatosporales</taxon>
        <taxon>Streptomycetaceae</taxon>
        <taxon>Streptomyces</taxon>
    </lineage>
</organism>
<feature type="transmembrane region" description="Helical" evidence="9">
    <location>
        <begin position="139"/>
        <end position="159"/>
    </location>
</feature>
<evidence type="ECO:0000256" key="8">
    <source>
        <dbReference type="SAM" id="MobiDB-lite"/>
    </source>
</evidence>
<feature type="transmembrane region" description="Helical" evidence="9">
    <location>
        <begin position="404"/>
        <end position="424"/>
    </location>
</feature>
<dbReference type="AlphaFoldDB" id="A0A2A2CZ24"/>
<dbReference type="InterPro" id="IPR036259">
    <property type="entry name" value="MFS_trans_sf"/>
</dbReference>
<keyword evidence="3" id="KW-1003">Cell membrane</keyword>
<evidence type="ECO:0000256" key="7">
    <source>
        <dbReference type="ARBA" id="ARBA00023251"/>
    </source>
</evidence>
<comment type="caution">
    <text evidence="11">The sequence shown here is derived from an EMBL/GenBank/DDBJ whole genome shotgun (WGS) entry which is preliminary data.</text>
</comment>
<evidence type="ECO:0000313" key="11">
    <source>
        <dbReference type="EMBL" id="PAU44409.1"/>
    </source>
</evidence>
<dbReference type="GO" id="GO:0022857">
    <property type="term" value="F:transmembrane transporter activity"/>
    <property type="evidence" value="ECO:0007669"/>
    <property type="project" value="InterPro"/>
</dbReference>
<feature type="transmembrane region" description="Helical" evidence="9">
    <location>
        <begin position="12"/>
        <end position="39"/>
    </location>
</feature>
<evidence type="ECO:0000256" key="9">
    <source>
        <dbReference type="SAM" id="Phobius"/>
    </source>
</evidence>
<dbReference type="InterPro" id="IPR020846">
    <property type="entry name" value="MFS_dom"/>
</dbReference>
<proteinExistence type="predicted"/>
<feature type="compositionally biased region" description="Low complexity" evidence="8">
    <location>
        <begin position="517"/>
        <end position="562"/>
    </location>
</feature>
<dbReference type="PANTHER" id="PTHR42718:SF47">
    <property type="entry name" value="METHYL VIOLOGEN RESISTANCE PROTEIN SMVA"/>
    <property type="match status" value="1"/>
</dbReference>
<feature type="transmembrane region" description="Helical" evidence="9">
    <location>
        <begin position="81"/>
        <end position="100"/>
    </location>
</feature>
<feature type="transmembrane region" description="Helical" evidence="9">
    <location>
        <begin position="198"/>
        <end position="220"/>
    </location>
</feature>
<sequence>MVVAPAKAGRREWIGLAMLALPTLLVSMDLTVLHLAVPALTEDLRPSGTELLWIVDVYGFLIAGSLVTAGTLGDRIGRRKLLLFGAAAFGAMSVLAAFANSPATLIVARGLLGVAGATLMPSTMALIRNMFHDEVQRSRAIGIWMTSFMAGATLGPLVGGALLNAFWWGSVFLMGVPVMALLLLFGPKLLPEYRAEEAGRVDLVSALMSLVAVLAVVFGVKRAAEHGVTVLSAAVFVAGLLVGWAFVRRQRGTAEPLLDLSLFKNARFNLAVLALVLNTGVMMGINFFAAQYLQLVHGLSPLDAGLWTLPMTLAGIPVALLTPNLARRVRPAYIMALGLLVAAAGFLIITQVDESGLPVLVCGTVVMFMGLSAMGVLGTTMAVSATRPEEAGAASAITSTGNELGGALGLAVLGSIGSAVYRAGTEDSAGIPTDLAGSAKESLGGAVQAVTYLPRQVGDRVLEAARSAFLDSLHVVALVCAVVVVLLAAAVAVLLRDTGRQDGSQDGTDGGTGSGTDAGAEAAAAGTGEDTAGSGTGADTPGTAAGTAPGTAAKAGAEAVTS</sequence>
<gene>
    <name evidence="11" type="ORF">CK936_35025</name>
</gene>
<evidence type="ECO:0000256" key="2">
    <source>
        <dbReference type="ARBA" id="ARBA00022448"/>
    </source>
</evidence>
<keyword evidence="5 9" id="KW-1133">Transmembrane helix</keyword>
<feature type="transmembrane region" description="Helical" evidence="9">
    <location>
        <begin position="106"/>
        <end position="127"/>
    </location>
</feature>
<dbReference type="Proteomes" id="UP000218944">
    <property type="component" value="Unassembled WGS sequence"/>
</dbReference>
<dbReference type="EMBL" id="NSJV01000671">
    <property type="protein sequence ID" value="PAU44409.1"/>
    <property type="molecule type" value="Genomic_DNA"/>
</dbReference>
<feature type="transmembrane region" description="Helical" evidence="9">
    <location>
        <begin position="51"/>
        <end position="69"/>
    </location>
</feature>
<dbReference type="GO" id="GO:0005886">
    <property type="term" value="C:plasma membrane"/>
    <property type="evidence" value="ECO:0007669"/>
    <property type="project" value="UniProtKB-SubCell"/>
</dbReference>
<evidence type="ECO:0000256" key="4">
    <source>
        <dbReference type="ARBA" id="ARBA00022692"/>
    </source>
</evidence>
<dbReference type="GO" id="GO:0046677">
    <property type="term" value="P:response to antibiotic"/>
    <property type="evidence" value="ECO:0007669"/>
    <property type="project" value="UniProtKB-KW"/>
</dbReference>